<name>A0A7K1U7S9_9BACT</name>
<proteinExistence type="predicted"/>
<dbReference type="GO" id="GO:0005829">
    <property type="term" value="C:cytosol"/>
    <property type="evidence" value="ECO:0007669"/>
    <property type="project" value="TreeGrafter"/>
</dbReference>
<accession>A0A7K1U7S9</accession>
<reference evidence="1 2" key="1">
    <citation type="submission" date="2019-12" db="EMBL/GenBank/DDBJ databases">
        <title>Chitinophaga sp. strain ysch24 (GDMCC 1.1355), whole genome shotgun sequence.</title>
        <authorList>
            <person name="Zhang X."/>
        </authorList>
    </citation>
    <scope>NUCLEOTIDE SEQUENCE [LARGE SCALE GENOMIC DNA]</scope>
    <source>
        <strain evidence="2">ysch24</strain>
    </source>
</reference>
<dbReference type="PROSITE" id="PS51197">
    <property type="entry name" value="HTH_RRF2_2"/>
    <property type="match status" value="1"/>
</dbReference>
<dbReference type="Pfam" id="PF02082">
    <property type="entry name" value="Rrf2"/>
    <property type="match status" value="1"/>
</dbReference>
<keyword evidence="2" id="KW-1185">Reference proteome</keyword>
<sequence length="137" mass="14783">MVKSKFAISIHILSLLSLSETEWLSSDMIAGSLNTNPALVRKELAALKEAGFVEGKEGKNGGSKLARPADSILLSEIFGLVKETHIFGFSPNLPNPNCAIGANINGALDHLFNEIDRSVYEQLKNITLAEFSARLVS</sequence>
<protein>
    <submittedName>
        <fullName evidence="1">Transcriptional regulator</fullName>
    </submittedName>
</protein>
<evidence type="ECO:0000313" key="1">
    <source>
        <dbReference type="EMBL" id="MVT10402.1"/>
    </source>
</evidence>
<gene>
    <name evidence="1" type="ORF">GO493_19175</name>
</gene>
<dbReference type="PANTHER" id="PTHR33221">
    <property type="entry name" value="WINGED HELIX-TURN-HELIX TRANSCRIPTIONAL REGULATOR, RRF2 FAMILY"/>
    <property type="match status" value="1"/>
</dbReference>
<comment type="caution">
    <text evidence="1">The sequence shown here is derived from an EMBL/GenBank/DDBJ whole genome shotgun (WGS) entry which is preliminary data.</text>
</comment>
<dbReference type="SUPFAM" id="SSF46785">
    <property type="entry name" value="Winged helix' DNA-binding domain"/>
    <property type="match status" value="1"/>
</dbReference>
<evidence type="ECO:0000313" key="2">
    <source>
        <dbReference type="Proteomes" id="UP000461730"/>
    </source>
</evidence>
<dbReference type="RefSeq" id="WP_157307850.1">
    <property type="nucleotide sequence ID" value="NZ_WRXN01000009.1"/>
</dbReference>
<dbReference type="InterPro" id="IPR000944">
    <property type="entry name" value="Tscrpt_reg_Rrf2"/>
</dbReference>
<organism evidence="1 2">
    <name type="scientific">Chitinophaga tropicalis</name>
    <dbReference type="NCBI Taxonomy" id="2683588"/>
    <lineage>
        <taxon>Bacteria</taxon>
        <taxon>Pseudomonadati</taxon>
        <taxon>Bacteroidota</taxon>
        <taxon>Chitinophagia</taxon>
        <taxon>Chitinophagales</taxon>
        <taxon>Chitinophagaceae</taxon>
        <taxon>Chitinophaga</taxon>
    </lineage>
</organism>
<dbReference type="Gene3D" id="1.10.10.10">
    <property type="entry name" value="Winged helix-like DNA-binding domain superfamily/Winged helix DNA-binding domain"/>
    <property type="match status" value="1"/>
</dbReference>
<dbReference type="GO" id="GO:0003700">
    <property type="term" value="F:DNA-binding transcription factor activity"/>
    <property type="evidence" value="ECO:0007669"/>
    <property type="project" value="TreeGrafter"/>
</dbReference>
<dbReference type="AlphaFoldDB" id="A0A7K1U7S9"/>
<dbReference type="PANTHER" id="PTHR33221:SF15">
    <property type="entry name" value="HTH-TYPE TRANSCRIPTIONAL REGULATOR YWGB-RELATED"/>
    <property type="match status" value="1"/>
</dbReference>
<dbReference type="Proteomes" id="UP000461730">
    <property type="component" value="Unassembled WGS sequence"/>
</dbReference>
<dbReference type="InterPro" id="IPR036390">
    <property type="entry name" value="WH_DNA-bd_sf"/>
</dbReference>
<dbReference type="EMBL" id="WRXN01000009">
    <property type="protein sequence ID" value="MVT10402.1"/>
    <property type="molecule type" value="Genomic_DNA"/>
</dbReference>
<dbReference type="InterPro" id="IPR036388">
    <property type="entry name" value="WH-like_DNA-bd_sf"/>
</dbReference>